<comment type="caution">
    <text evidence="4">The sequence shown here is derived from an EMBL/GenBank/DDBJ whole genome shotgun (WGS) entry which is preliminary data.</text>
</comment>
<keyword evidence="1" id="KW-0521">NADP</keyword>
<name>A0A7X0CFA7_9BURK</name>
<keyword evidence="5" id="KW-1185">Reference proteome</keyword>
<sequence length="335" mass="36532">MANQISQLSVPLTTNRADPNAMSKKILVLGAGELGMPVLRSLAQRAKDVDGVNINVLLRASTAASNVPDKQRDVAEIRDLGIDIIIGDLVKSSIDELAAVFGQYDTVIGCTGYAAGIDTPMKLARAALQAQIPRYFPWQFGVDFDVIGRGSPQDIFDAQLDVRELLRGQHQTEWVIISTGMFMSYLFEPEFGVVDLEEHAVHALGSLDTAVTLTTPDDIGVLTAEVVFTQPRIRNDIVYLAGDTVTYGEVADKLQAALGQSFSRSAWSEEYLLGELARDPHNMMRKYRAAFAQGRGVAWDKSDSFNTQRAIPVTDVASWINANLISARSNDTRGA</sequence>
<reference evidence="4 5" key="1">
    <citation type="submission" date="2020-08" db="EMBL/GenBank/DDBJ databases">
        <title>The Agave Microbiome: Exploring the role of microbial communities in plant adaptations to desert environments.</title>
        <authorList>
            <person name="Partida-Martinez L.P."/>
        </authorList>
    </citation>
    <scope>NUCLEOTIDE SEQUENCE [LARGE SCALE GENOMIC DNA]</scope>
    <source>
        <strain evidence="4 5">AT3.2</strain>
    </source>
</reference>
<evidence type="ECO:0000313" key="5">
    <source>
        <dbReference type="Proteomes" id="UP000540787"/>
    </source>
</evidence>
<protein>
    <recommendedName>
        <fullName evidence="3">NmrA-like domain-containing protein</fullName>
    </recommendedName>
</protein>
<dbReference type="InterPro" id="IPR008030">
    <property type="entry name" value="NmrA-like"/>
</dbReference>
<gene>
    <name evidence="4" type="ORF">HD842_002932</name>
</gene>
<evidence type="ECO:0000256" key="2">
    <source>
        <dbReference type="ARBA" id="ARBA00023002"/>
    </source>
</evidence>
<dbReference type="EMBL" id="JACHBX010000003">
    <property type="protein sequence ID" value="MBB6134774.1"/>
    <property type="molecule type" value="Genomic_DNA"/>
</dbReference>
<organism evidence="4 5">
    <name type="scientific">Massilia aurea</name>
    <dbReference type="NCBI Taxonomy" id="373040"/>
    <lineage>
        <taxon>Bacteria</taxon>
        <taxon>Pseudomonadati</taxon>
        <taxon>Pseudomonadota</taxon>
        <taxon>Betaproteobacteria</taxon>
        <taxon>Burkholderiales</taxon>
        <taxon>Oxalobacteraceae</taxon>
        <taxon>Telluria group</taxon>
        <taxon>Massilia</taxon>
    </lineage>
</organism>
<proteinExistence type="predicted"/>
<dbReference type="GO" id="GO:0016491">
    <property type="term" value="F:oxidoreductase activity"/>
    <property type="evidence" value="ECO:0007669"/>
    <property type="project" value="UniProtKB-KW"/>
</dbReference>
<dbReference type="CDD" id="cd05259">
    <property type="entry name" value="PCBER_SDR_a"/>
    <property type="match status" value="1"/>
</dbReference>
<dbReference type="Proteomes" id="UP000540787">
    <property type="component" value="Unassembled WGS sequence"/>
</dbReference>
<dbReference type="InterPro" id="IPR051609">
    <property type="entry name" value="NmrA/Isoflavone_reductase-like"/>
</dbReference>
<dbReference type="Gene3D" id="3.40.50.720">
    <property type="entry name" value="NAD(P)-binding Rossmann-like Domain"/>
    <property type="match status" value="1"/>
</dbReference>
<dbReference type="InterPro" id="IPR036291">
    <property type="entry name" value="NAD(P)-bd_dom_sf"/>
</dbReference>
<accession>A0A7X0CFA7</accession>
<evidence type="ECO:0000259" key="3">
    <source>
        <dbReference type="Pfam" id="PF05368"/>
    </source>
</evidence>
<feature type="domain" description="NmrA-like" evidence="3">
    <location>
        <begin position="22"/>
        <end position="272"/>
    </location>
</feature>
<dbReference type="Pfam" id="PF05368">
    <property type="entry name" value="NmrA"/>
    <property type="match status" value="1"/>
</dbReference>
<dbReference type="SUPFAM" id="SSF51735">
    <property type="entry name" value="NAD(P)-binding Rossmann-fold domains"/>
    <property type="match status" value="1"/>
</dbReference>
<dbReference type="Gene3D" id="3.90.25.10">
    <property type="entry name" value="UDP-galactose 4-epimerase, domain 1"/>
    <property type="match status" value="1"/>
</dbReference>
<evidence type="ECO:0000256" key="1">
    <source>
        <dbReference type="ARBA" id="ARBA00022857"/>
    </source>
</evidence>
<evidence type="ECO:0000313" key="4">
    <source>
        <dbReference type="EMBL" id="MBB6134774.1"/>
    </source>
</evidence>
<dbReference type="AlphaFoldDB" id="A0A7X0CFA7"/>
<dbReference type="InterPro" id="IPR045312">
    <property type="entry name" value="PCBER-like"/>
</dbReference>
<keyword evidence="2" id="KW-0560">Oxidoreductase</keyword>
<dbReference type="PANTHER" id="PTHR47706:SF6">
    <property type="entry name" value="NMRA-LIKE FAMILY PROTEIN (AFU_ORTHOLOGUE AFUA_6G00280)"/>
    <property type="match status" value="1"/>
</dbReference>
<dbReference type="RefSeq" id="WP_183555450.1">
    <property type="nucleotide sequence ID" value="NZ_JACHBX010000003.1"/>
</dbReference>
<dbReference type="PANTHER" id="PTHR47706">
    <property type="entry name" value="NMRA-LIKE FAMILY PROTEIN"/>
    <property type="match status" value="1"/>
</dbReference>